<protein>
    <recommendedName>
        <fullName evidence="2">Death domain-containing protein</fullName>
    </recommendedName>
</protein>
<dbReference type="GO" id="GO:0007165">
    <property type="term" value="P:signal transduction"/>
    <property type="evidence" value="ECO:0007669"/>
    <property type="project" value="InterPro"/>
</dbReference>
<keyword evidence="4" id="KW-1185">Reference proteome</keyword>
<comment type="caution">
    <text evidence="3">The sequence shown here is derived from an EMBL/GenBank/DDBJ whole genome shotgun (WGS) entry which is preliminary data.</text>
</comment>
<dbReference type="PANTHER" id="PTHR47220:SF1">
    <property type="entry name" value="TUMOR NECROSIS FACTOR RECEPTOR SUPERFAMILY MEMBER 25"/>
    <property type="match status" value="1"/>
</dbReference>
<evidence type="ECO:0000313" key="4">
    <source>
        <dbReference type="Proteomes" id="UP000287033"/>
    </source>
</evidence>
<evidence type="ECO:0000259" key="2">
    <source>
        <dbReference type="PROSITE" id="PS50017"/>
    </source>
</evidence>
<feature type="domain" description="Death" evidence="2">
    <location>
        <begin position="226"/>
        <end position="307"/>
    </location>
</feature>
<dbReference type="InterPro" id="IPR000488">
    <property type="entry name" value="Death_dom"/>
</dbReference>
<dbReference type="GO" id="GO:0005886">
    <property type="term" value="C:plasma membrane"/>
    <property type="evidence" value="ECO:0007669"/>
    <property type="project" value="TreeGrafter"/>
</dbReference>
<evidence type="ECO:0000313" key="3">
    <source>
        <dbReference type="EMBL" id="GCC32722.1"/>
    </source>
</evidence>
<dbReference type="InterPro" id="IPR022329">
    <property type="entry name" value="TNFR_25"/>
</dbReference>
<reference evidence="3 4" key="1">
    <citation type="journal article" date="2018" name="Nat. Ecol. Evol.">
        <title>Shark genomes provide insights into elasmobranch evolution and the origin of vertebrates.</title>
        <authorList>
            <person name="Hara Y"/>
            <person name="Yamaguchi K"/>
            <person name="Onimaru K"/>
            <person name="Kadota M"/>
            <person name="Koyanagi M"/>
            <person name="Keeley SD"/>
            <person name="Tatsumi K"/>
            <person name="Tanaka K"/>
            <person name="Motone F"/>
            <person name="Kageyama Y"/>
            <person name="Nozu R"/>
            <person name="Adachi N"/>
            <person name="Nishimura O"/>
            <person name="Nakagawa R"/>
            <person name="Tanegashima C"/>
            <person name="Kiyatake I"/>
            <person name="Matsumoto R"/>
            <person name="Murakumo K"/>
            <person name="Nishida K"/>
            <person name="Terakita A"/>
            <person name="Kuratani S"/>
            <person name="Sato K"/>
            <person name="Hyodo S Kuraku.S."/>
        </authorList>
    </citation>
    <scope>NUCLEOTIDE SEQUENCE [LARGE SCALE GENOMIC DNA]</scope>
</reference>
<name>A0A401SQT1_CHIPU</name>
<organism evidence="3 4">
    <name type="scientific">Chiloscyllium punctatum</name>
    <name type="common">Brownbanded bambooshark</name>
    <name type="synonym">Hemiscyllium punctatum</name>
    <dbReference type="NCBI Taxonomy" id="137246"/>
    <lineage>
        <taxon>Eukaryota</taxon>
        <taxon>Metazoa</taxon>
        <taxon>Chordata</taxon>
        <taxon>Craniata</taxon>
        <taxon>Vertebrata</taxon>
        <taxon>Chondrichthyes</taxon>
        <taxon>Elasmobranchii</taxon>
        <taxon>Galeomorphii</taxon>
        <taxon>Galeoidea</taxon>
        <taxon>Orectolobiformes</taxon>
        <taxon>Hemiscylliidae</taxon>
        <taxon>Chiloscyllium</taxon>
    </lineage>
</organism>
<keyword evidence="1" id="KW-0472">Membrane</keyword>
<dbReference type="OrthoDB" id="9940478at2759"/>
<dbReference type="Pfam" id="PF00531">
    <property type="entry name" value="Death"/>
    <property type="match status" value="1"/>
</dbReference>
<evidence type="ECO:0000256" key="1">
    <source>
        <dbReference type="SAM" id="Phobius"/>
    </source>
</evidence>
<keyword evidence="1" id="KW-1133">Transmembrane helix</keyword>
<feature type="transmembrane region" description="Helical" evidence="1">
    <location>
        <begin position="118"/>
        <end position="138"/>
    </location>
</feature>
<dbReference type="AlphaFoldDB" id="A0A401SQT1"/>
<gene>
    <name evidence="3" type="ORF">chiPu_0011186</name>
</gene>
<dbReference type="STRING" id="137246.A0A401SQT1"/>
<dbReference type="Proteomes" id="UP000287033">
    <property type="component" value="Unassembled WGS sequence"/>
</dbReference>
<dbReference type="PANTHER" id="PTHR47220">
    <property type="entry name" value="TUMOR NECROSIS FACTOR RECEPTOR SUPERFAMILY MEMBER 25"/>
    <property type="match status" value="1"/>
</dbReference>
<accession>A0A401SQT1</accession>
<dbReference type="SUPFAM" id="SSF47986">
    <property type="entry name" value="DEATH domain"/>
    <property type="match status" value="1"/>
</dbReference>
<dbReference type="InterPro" id="IPR011029">
    <property type="entry name" value="DEATH-like_dom_sf"/>
</dbReference>
<proteinExistence type="predicted"/>
<keyword evidence="1" id="KW-0812">Transmembrane</keyword>
<sequence>MRTGPCIWLGLRTGPCIGLGVRTGPCIGQGLRTEPCIGLGLTTGLFWVGCEDGALYQPGCEDRALYQVGCVDRALYWAGSEDRALYRVRIIPILTVEIVYQDFTSMATSAKPIQRSSLFLILAIVGCLFILFAMLQFLHPKFRSERCPDTPEIPTITVSEEDKTIKNEDKNIVSNEFCQAFQIPDGKSDIIVDVMTQPLANCNIYGTSPQTTPVQPETQAALTLDGKTLYEIINVVPVRRWKELMRLLELRDCDIERIEMDVAQSRDQQYEMLRQWSQQQMASMESVYQALESMNLSGVVEELQTKLLHKTNSPR</sequence>
<dbReference type="PROSITE" id="PS50017">
    <property type="entry name" value="DEATH_DOMAIN"/>
    <property type="match status" value="1"/>
</dbReference>
<dbReference type="SMART" id="SM00005">
    <property type="entry name" value="DEATH"/>
    <property type="match status" value="1"/>
</dbReference>
<dbReference type="Gene3D" id="1.10.533.10">
    <property type="entry name" value="Death Domain, Fas"/>
    <property type="match status" value="1"/>
</dbReference>
<dbReference type="EMBL" id="BEZZ01000455">
    <property type="protein sequence ID" value="GCC32722.1"/>
    <property type="molecule type" value="Genomic_DNA"/>
</dbReference>